<feature type="region of interest" description="Disordered" evidence="2">
    <location>
        <begin position="322"/>
        <end position="357"/>
    </location>
</feature>
<feature type="compositionally biased region" description="Polar residues" evidence="2">
    <location>
        <begin position="77"/>
        <end position="89"/>
    </location>
</feature>
<feature type="region of interest" description="Disordered" evidence="2">
    <location>
        <begin position="77"/>
        <end position="172"/>
    </location>
</feature>
<dbReference type="AlphaFoldDB" id="A0A0C3AXK4"/>
<gene>
    <name evidence="3" type="ORF">PILCRDRAFT_10961</name>
</gene>
<dbReference type="OrthoDB" id="2755069at2759"/>
<keyword evidence="4" id="KW-1185">Reference proteome</keyword>
<evidence type="ECO:0000256" key="2">
    <source>
        <dbReference type="SAM" id="MobiDB-lite"/>
    </source>
</evidence>
<evidence type="ECO:0000256" key="1">
    <source>
        <dbReference type="SAM" id="Coils"/>
    </source>
</evidence>
<reference evidence="4" key="2">
    <citation type="submission" date="2015-01" db="EMBL/GenBank/DDBJ databases">
        <title>Evolutionary Origins and Diversification of the Mycorrhizal Mutualists.</title>
        <authorList>
            <consortium name="DOE Joint Genome Institute"/>
            <consortium name="Mycorrhizal Genomics Consortium"/>
            <person name="Kohler A."/>
            <person name="Kuo A."/>
            <person name="Nagy L.G."/>
            <person name="Floudas D."/>
            <person name="Copeland A."/>
            <person name="Barry K.W."/>
            <person name="Cichocki N."/>
            <person name="Veneault-Fourrey C."/>
            <person name="LaButti K."/>
            <person name="Lindquist E.A."/>
            <person name="Lipzen A."/>
            <person name="Lundell T."/>
            <person name="Morin E."/>
            <person name="Murat C."/>
            <person name="Riley R."/>
            <person name="Ohm R."/>
            <person name="Sun H."/>
            <person name="Tunlid A."/>
            <person name="Henrissat B."/>
            <person name="Grigoriev I.V."/>
            <person name="Hibbett D.S."/>
            <person name="Martin F."/>
        </authorList>
    </citation>
    <scope>NUCLEOTIDE SEQUENCE [LARGE SCALE GENOMIC DNA]</scope>
    <source>
        <strain evidence="4">F 1598</strain>
    </source>
</reference>
<dbReference type="InParanoid" id="A0A0C3AXK4"/>
<dbReference type="Proteomes" id="UP000054166">
    <property type="component" value="Unassembled WGS sequence"/>
</dbReference>
<feature type="compositionally biased region" description="Acidic residues" evidence="2">
    <location>
        <begin position="345"/>
        <end position="354"/>
    </location>
</feature>
<organism evidence="3 4">
    <name type="scientific">Piloderma croceum (strain F 1598)</name>
    <dbReference type="NCBI Taxonomy" id="765440"/>
    <lineage>
        <taxon>Eukaryota</taxon>
        <taxon>Fungi</taxon>
        <taxon>Dikarya</taxon>
        <taxon>Basidiomycota</taxon>
        <taxon>Agaricomycotina</taxon>
        <taxon>Agaricomycetes</taxon>
        <taxon>Agaricomycetidae</taxon>
        <taxon>Atheliales</taxon>
        <taxon>Atheliaceae</taxon>
        <taxon>Piloderma</taxon>
    </lineage>
</organism>
<reference evidence="3 4" key="1">
    <citation type="submission" date="2014-04" db="EMBL/GenBank/DDBJ databases">
        <authorList>
            <consortium name="DOE Joint Genome Institute"/>
            <person name="Kuo A."/>
            <person name="Tarkka M."/>
            <person name="Buscot F."/>
            <person name="Kohler A."/>
            <person name="Nagy L.G."/>
            <person name="Floudas D."/>
            <person name="Copeland A."/>
            <person name="Barry K.W."/>
            <person name="Cichocki N."/>
            <person name="Veneault-Fourrey C."/>
            <person name="LaButti K."/>
            <person name="Lindquist E.A."/>
            <person name="Lipzen A."/>
            <person name="Lundell T."/>
            <person name="Morin E."/>
            <person name="Murat C."/>
            <person name="Sun H."/>
            <person name="Tunlid A."/>
            <person name="Henrissat B."/>
            <person name="Grigoriev I.V."/>
            <person name="Hibbett D.S."/>
            <person name="Martin F."/>
            <person name="Nordberg H.P."/>
            <person name="Cantor M.N."/>
            <person name="Hua S.X."/>
        </authorList>
    </citation>
    <scope>NUCLEOTIDE SEQUENCE [LARGE SCALE GENOMIC DNA]</scope>
    <source>
        <strain evidence="3 4">F 1598</strain>
    </source>
</reference>
<proteinExistence type="predicted"/>
<sequence>MDLLVYRPTQAYGVRGHHASWQMQTKPGRPLSSIEVNALEATQLQKVSTMPNAKCINNGHNSKDNHLQGLGVQALKATQVQKKPVTSNARTRKQNAPADENIDPQRSARLNTAPKSNLNDTVQQSPNTVNASQALATTERPGAKPKNRHKLTSAPLADEASVTRSTPRDDDARLQGAGLLGEIQDLQRQLREEKEKNRLLNRGTVAQTSQISQMIPKPKGSVGAAGFSLIPAMKLDKHNSKDKALYNDILVSVRALAIGAGIDLSRRYKDQPITKLSKLILAAKEAEPYLARFEDDWATGQILRQYINGKHKYEAAKANGKVKIGGKRSSDDEEELDWTSIDGGSENDDGDSGDEWTGLAYEKSYNDEDMVFGGSDYSHEDGSERL</sequence>
<protein>
    <submittedName>
        <fullName evidence="3">Uncharacterized protein</fullName>
    </submittedName>
</protein>
<evidence type="ECO:0000313" key="3">
    <source>
        <dbReference type="EMBL" id="KIM78743.1"/>
    </source>
</evidence>
<dbReference type="EMBL" id="KN833014">
    <property type="protein sequence ID" value="KIM78743.1"/>
    <property type="molecule type" value="Genomic_DNA"/>
</dbReference>
<dbReference type="STRING" id="765440.A0A0C3AXK4"/>
<accession>A0A0C3AXK4</accession>
<feature type="coiled-coil region" evidence="1">
    <location>
        <begin position="176"/>
        <end position="203"/>
    </location>
</feature>
<keyword evidence="1" id="KW-0175">Coiled coil</keyword>
<dbReference type="HOGENOM" id="CLU_715936_0_0_1"/>
<name>A0A0C3AXK4_PILCF</name>
<feature type="compositionally biased region" description="Polar residues" evidence="2">
    <location>
        <begin position="108"/>
        <end position="136"/>
    </location>
</feature>
<evidence type="ECO:0000313" key="4">
    <source>
        <dbReference type="Proteomes" id="UP000054166"/>
    </source>
</evidence>